<keyword evidence="3" id="KW-1185">Reference proteome</keyword>
<dbReference type="Proteomes" id="UP001433268">
    <property type="component" value="Unassembled WGS sequence"/>
</dbReference>
<dbReference type="EMBL" id="JAQQWN010000010">
    <property type="protein sequence ID" value="KAK8062381.1"/>
    <property type="molecule type" value="Genomic_DNA"/>
</dbReference>
<feature type="compositionally biased region" description="Polar residues" evidence="1">
    <location>
        <begin position="217"/>
        <end position="244"/>
    </location>
</feature>
<evidence type="ECO:0000256" key="1">
    <source>
        <dbReference type="SAM" id="MobiDB-lite"/>
    </source>
</evidence>
<feature type="compositionally biased region" description="Basic and acidic residues" evidence="1">
    <location>
        <begin position="257"/>
        <end position="275"/>
    </location>
</feature>
<evidence type="ECO:0000313" key="2">
    <source>
        <dbReference type="EMBL" id="KAK8062381.1"/>
    </source>
</evidence>
<dbReference type="RefSeq" id="XP_066660980.1">
    <property type="nucleotide sequence ID" value="XM_066818792.1"/>
</dbReference>
<gene>
    <name evidence="2" type="ORF">PG997_014478</name>
</gene>
<proteinExistence type="predicted"/>
<comment type="caution">
    <text evidence="2">The sequence shown here is derived from an EMBL/GenBank/DDBJ whole genome shotgun (WGS) entry which is preliminary data.</text>
</comment>
<feature type="compositionally biased region" description="Pro residues" evidence="1">
    <location>
        <begin position="181"/>
        <end position="196"/>
    </location>
</feature>
<feature type="compositionally biased region" description="Low complexity" evidence="1">
    <location>
        <begin position="170"/>
        <end position="180"/>
    </location>
</feature>
<evidence type="ECO:0000313" key="3">
    <source>
        <dbReference type="Proteomes" id="UP001433268"/>
    </source>
</evidence>
<reference evidence="2 3" key="1">
    <citation type="submission" date="2023-01" db="EMBL/GenBank/DDBJ databases">
        <title>Analysis of 21 Apiospora genomes using comparative genomics revels a genus with tremendous synthesis potential of carbohydrate active enzymes and secondary metabolites.</title>
        <authorList>
            <person name="Sorensen T."/>
        </authorList>
    </citation>
    <scope>NUCLEOTIDE SEQUENCE [LARGE SCALE GENOMIC DNA]</scope>
    <source>
        <strain evidence="2 3">CBS 114990</strain>
    </source>
</reference>
<name>A0ABR1UTX4_9PEZI</name>
<feature type="region of interest" description="Disordered" evidence="1">
    <location>
        <begin position="134"/>
        <end position="275"/>
    </location>
</feature>
<feature type="compositionally biased region" description="Low complexity" evidence="1">
    <location>
        <begin position="197"/>
        <end position="213"/>
    </location>
</feature>
<dbReference type="GeneID" id="92051852"/>
<organism evidence="2 3">
    <name type="scientific">Apiospora hydei</name>
    <dbReference type="NCBI Taxonomy" id="1337664"/>
    <lineage>
        <taxon>Eukaryota</taxon>
        <taxon>Fungi</taxon>
        <taxon>Dikarya</taxon>
        <taxon>Ascomycota</taxon>
        <taxon>Pezizomycotina</taxon>
        <taxon>Sordariomycetes</taxon>
        <taxon>Xylariomycetidae</taxon>
        <taxon>Amphisphaeriales</taxon>
        <taxon>Apiosporaceae</taxon>
        <taxon>Apiospora</taxon>
    </lineage>
</organism>
<accession>A0ABR1UTX4</accession>
<protein>
    <submittedName>
        <fullName evidence="2">Uncharacterized protein</fullName>
    </submittedName>
</protein>
<sequence length="275" mass="30952">MGLVRYAQEKTELKRPTDAAKLFSFMANWLEMFSSWRNSVCSTIRSRGSAIRPLRGDMMNLDPLVDTAIRLICRVINEWRTTGADQAQVARNWSTLDRTLLPINQAVTNLTNQYALHTNGTWRTDTVRKAANGFPTKTRLEMQDPPWLPSMLHPQPQADTAMFEQSVSSTKTQSTAKQAPQQPPQQPPSTLLPPPQGNNGFNGNNNPFSQQPPVNNIFPQYTGFNPSNNQYPNSGNQGFNTNGPSYARAAMKRTRTRTTDEGQLKRARWSDELEP</sequence>